<organism evidence="2 3">
    <name type="scientific">Ophiophagus hannah</name>
    <name type="common">King cobra</name>
    <name type="synonym">Naja hannah</name>
    <dbReference type="NCBI Taxonomy" id="8665"/>
    <lineage>
        <taxon>Eukaryota</taxon>
        <taxon>Metazoa</taxon>
        <taxon>Chordata</taxon>
        <taxon>Craniata</taxon>
        <taxon>Vertebrata</taxon>
        <taxon>Euteleostomi</taxon>
        <taxon>Lepidosauria</taxon>
        <taxon>Squamata</taxon>
        <taxon>Bifurcata</taxon>
        <taxon>Unidentata</taxon>
        <taxon>Episquamata</taxon>
        <taxon>Toxicofera</taxon>
        <taxon>Serpentes</taxon>
        <taxon>Colubroidea</taxon>
        <taxon>Elapidae</taxon>
        <taxon>Elapinae</taxon>
        <taxon>Ophiophagus</taxon>
    </lineage>
</organism>
<dbReference type="EMBL" id="AZIM01000756">
    <property type="protein sequence ID" value="ETE69470.1"/>
    <property type="molecule type" value="Genomic_DNA"/>
</dbReference>
<proteinExistence type="predicted"/>
<name>V8P587_OPHHA</name>
<dbReference type="PROSITE" id="PS50057">
    <property type="entry name" value="FERM_3"/>
    <property type="match status" value="1"/>
</dbReference>
<dbReference type="GO" id="GO:0031032">
    <property type="term" value="P:actomyosin structure organization"/>
    <property type="evidence" value="ECO:0007669"/>
    <property type="project" value="TreeGrafter"/>
</dbReference>
<dbReference type="PROSITE" id="PS00660">
    <property type="entry name" value="FERM_1"/>
    <property type="match status" value="1"/>
</dbReference>
<gene>
    <name evidence="2" type="ORF">L345_04726</name>
</gene>
<dbReference type="InterPro" id="IPR018979">
    <property type="entry name" value="FERM_N"/>
</dbReference>
<reference evidence="2 3" key="1">
    <citation type="journal article" date="2013" name="Proc. Natl. Acad. Sci. U.S.A.">
        <title>The king cobra genome reveals dynamic gene evolution and adaptation in the snake venom system.</title>
        <authorList>
            <person name="Vonk F.J."/>
            <person name="Casewell N.R."/>
            <person name="Henkel C.V."/>
            <person name="Heimberg A.M."/>
            <person name="Jansen H.J."/>
            <person name="McCleary R.J."/>
            <person name="Kerkkamp H.M."/>
            <person name="Vos R.A."/>
            <person name="Guerreiro I."/>
            <person name="Calvete J.J."/>
            <person name="Wuster W."/>
            <person name="Woods A.E."/>
            <person name="Logan J.M."/>
            <person name="Harrison R.A."/>
            <person name="Castoe T.A."/>
            <person name="de Koning A.P."/>
            <person name="Pollock D.D."/>
            <person name="Yandell M."/>
            <person name="Calderon D."/>
            <person name="Renjifo C."/>
            <person name="Currier R.B."/>
            <person name="Salgado D."/>
            <person name="Pla D."/>
            <person name="Sanz L."/>
            <person name="Hyder A.S."/>
            <person name="Ribeiro J.M."/>
            <person name="Arntzen J.W."/>
            <person name="van den Thillart G.E."/>
            <person name="Boetzer M."/>
            <person name="Pirovano W."/>
            <person name="Dirks R.P."/>
            <person name="Spaink H.P."/>
            <person name="Duboule D."/>
            <person name="McGlinn E."/>
            <person name="Kini R.M."/>
            <person name="Richardson M.K."/>
        </authorList>
    </citation>
    <scope>NUCLEOTIDE SEQUENCE</scope>
    <source>
        <tissue evidence="2">Blood</tissue>
    </source>
</reference>
<dbReference type="GO" id="GO:0005856">
    <property type="term" value="C:cytoskeleton"/>
    <property type="evidence" value="ECO:0007669"/>
    <property type="project" value="TreeGrafter"/>
</dbReference>
<dbReference type="SUPFAM" id="SSF54236">
    <property type="entry name" value="Ubiquitin-like"/>
    <property type="match status" value="1"/>
</dbReference>
<dbReference type="CDD" id="cd17102">
    <property type="entry name" value="FERM_F1_FRMD3"/>
    <property type="match status" value="1"/>
</dbReference>
<dbReference type="InterPro" id="IPR019747">
    <property type="entry name" value="FERM_CS"/>
</dbReference>
<dbReference type="Pfam" id="PF09379">
    <property type="entry name" value="FERM_N"/>
    <property type="match status" value="1"/>
</dbReference>
<dbReference type="FunFam" id="3.10.20.90:FF:000002">
    <property type="entry name" value="Erythrocyte protein band 4.1-like 3"/>
    <property type="match status" value="1"/>
</dbReference>
<dbReference type="Proteomes" id="UP000018936">
    <property type="component" value="Unassembled WGS sequence"/>
</dbReference>
<dbReference type="InterPro" id="IPR029071">
    <property type="entry name" value="Ubiquitin-like_domsf"/>
</dbReference>
<keyword evidence="3" id="KW-1185">Reference proteome</keyword>
<evidence type="ECO:0000313" key="2">
    <source>
        <dbReference type="EMBL" id="ETE69470.1"/>
    </source>
</evidence>
<accession>V8P587</accession>
<sequence>MARDYTGGFRSAVGQIKQTKNVDYFSECYFIRNRETKGQFLIDHVCNHYCLLEKDYFGIRYVDSEKQRHWLEPNKSIFKQMKSHPPYTMCFRVKFYPHEPLKIKEELT</sequence>
<evidence type="ECO:0000259" key="1">
    <source>
        <dbReference type="PROSITE" id="PS50057"/>
    </source>
</evidence>
<dbReference type="PANTHER" id="PTHR23280">
    <property type="entry name" value="4.1 G PROTEIN"/>
    <property type="match status" value="1"/>
</dbReference>
<comment type="caution">
    <text evidence="2">The sequence shown here is derived from an EMBL/GenBank/DDBJ whole genome shotgun (WGS) entry which is preliminary data.</text>
</comment>
<feature type="non-terminal residue" evidence="2">
    <location>
        <position position="108"/>
    </location>
</feature>
<feature type="non-terminal residue" evidence="2">
    <location>
        <position position="1"/>
    </location>
</feature>
<feature type="domain" description="FERM" evidence="1">
    <location>
        <begin position="15"/>
        <end position="108"/>
    </location>
</feature>
<dbReference type="Gene3D" id="3.10.20.90">
    <property type="entry name" value="Phosphatidylinositol 3-kinase Catalytic Subunit, Chain A, domain 1"/>
    <property type="match status" value="1"/>
</dbReference>
<dbReference type="InterPro" id="IPR000299">
    <property type="entry name" value="FERM_domain"/>
</dbReference>
<protein>
    <recommendedName>
        <fullName evidence="1">FERM domain-containing protein</fullName>
    </recommendedName>
</protein>
<dbReference type="OrthoDB" id="6266673at2759"/>
<dbReference type="AlphaFoldDB" id="V8P587"/>
<evidence type="ECO:0000313" key="3">
    <source>
        <dbReference type="Proteomes" id="UP000018936"/>
    </source>
</evidence>
<dbReference type="PANTHER" id="PTHR23280:SF8">
    <property type="entry name" value="FERM DOMAIN-CONTAINING PROTEIN 3"/>
    <property type="match status" value="1"/>
</dbReference>